<evidence type="ECO:0000313" key="2">
    <source>
        <dbReference type="Proteomes" id="UP001501102"/>
    </source>
</evidence>
<gene>
    <name evidence="1" type="ORF">GCM10020221_26680</name>
</gene>
<organism evidence="1 2">
    <name type="scientific">Streptomyces thioluteus</name>
    <dbReference type="NCBI Taxonomy" id="66431"/>
    <lineage>
        <taxon>Bacteria</taxon>
        <taxon>Bacillati</taxon>
        <taxon>Actinomycetota</taxon>
        <taxon>Actinomycetes</taxon>
        <taxon>Kitasatosporales</taxon>
        <taxon>Streptomycetaceae</taxon>
        <taxon>Streptomyces</taxon>
    </lineage>
</organism>
<name>A0ABN3WY05_STRTU</name>
<dbReference type="Proteomes" id="UP001501102">
    <property type="component" value="Unassembled WGS sequence"/>
</dbReference>
<proteinExistence type="predicted"/>
<comment type="caution">
    <text evidence="1">The sequence shown here is derived from an EMBL/GenBank/DDBJ whole genome shotgun (WGS) entry which is preliminary data.</text>
</comment>
<evidence type="ECO:0000313" key="1">
    <source>
        <dbReference type="EMBL" id="GAA2929532.1"/>
    </source>
</evidence>
<protein>
    <recommendedName>
        <fullName evidence="3">Secreted protein</fullName>
    </recommendedName>
</protein>
<keyword evidence="2" id="KW-1185">Reference proteome</keyword>
<sequence>MKSQARGGTRWKRFAVVMVPSVGAARPVGHDGDRTGCAAASFSVSGQQFQVQAGEMKGENFVQYGSIDQNKEGGTRSSSWV</sequence>
<evidence type="ECO:0008006" key="3">
    <source>
        <dbReference type="Google" id="ProtNLM"/>
    </source>
</evidence>
<reference evidence="1 2" key="1">
    <citation type="journal article" date="2019" name="Int. J. Syst. Evol. Microbiol.">
        <title>The Global Catalogue of Microorganisms (GCM) 10K type strain sequencing project: providing services to taxonomists for standard genome sequencing and annotation.</title>
        <authorList>
            <consortium name="The Broad Institute Genomics Platform"/>
            <consortium name="The Broad Institute Genome Sequencing Center for Infectious Disease"/>
            <person name="Wu L."/>
            <person name="Ma J."/>
        </authorList>
    </citation>
    <scope>NUCLEOTIDE SEQUENCE [LARGE SCALE GENOMIC DNA]</scope>
    <source>
        <strain evidence="1 2">JCM 4087</strain>
    </source>
</reference>
<accession>A0ABN3WY05</accession>
<dbReference type="EMBL" id="BAAAXZ010000102">
    <property type="protein sequence ID" value="GAA2929532.1"/>
    <property type="molecule type" value="Genomic_DNA"/>
</dbReference>